<dbReference type="AlphaFoldDB" id="A0A1G5VJ48"/>
<dbReference type="GeneID" id="87755683"/>
<gene>
    <name evidence="1" type="ORF">SAMN02910343_00647</name>
</gene>
<sequence>MNNNLYMSLAATTIYMFSNFMHDNYIRENSPAGRLARIMQADIDSFPGNYLNNLPEERKKIEKYLIDNNASKEQIKVFNECFTEYEKEIERLYSGDKIL</sequence>
<accession>A0A1G5VJ48</accession>
<dbReference type="SUPFAM" id="SSF140652">
    <property type="entry name" value="YozE-like"/>
    <property type="match status" value="1"/>
</dbReference>
<evidence type="ECO:0000313" key="1">
    <source>
        <dbReference type="EMBL" id="SDA45436.1"/>
    </source>
</evidence>
<evidence type="ECO:0000313" key="2">
    <source>
        <dbReference type="Proteomes" id="UP000199689"/>
    </source>
</evidence>
<dbReference type="RefSeq" id="WP_091363806.1">
    <property type="nucleotide sequence ID" value="NZ_FMXA01000007.1"/>
</dbReference>
<organism evidence="1 2">
    <name type="scientific">Allisonella histaminiformans</name>
    <dbReference type="NCBI Taxonomy" id="209880"/>
    <lineage>
        <taxon>Bacteria</taxon>
        <taxon>Bacillati</taxon>
        <taxon>Bacillota</taxon>
        <taxon>Negativicutes</taxon>
        <taxon>Veillonellales</taxon>
        <taxon>Veillonellaceae</taxon>
        <taxon>Allisonella</taxon>
    </lineage>
</organism>
<dbReference type="Proteomes" id="UP000199689">
    <property type="component" value="Unassembled WGS sequence"/>
</dbReference>
<dbReference type="EMBL" id="FMXA01000007">
    <property type="protein sequence ID" value="SDA45436.1"/>
    <property type="molecule type" value="Genomic_DNA"/>
</dbReference>
<protein>
    <submittedName>
        <fullName evidence="1">Uncharacterized protein</fullName>
    </submittedName>
</protein>
<dbReference type="Gene3D" id="1.10.150.260">
    <property type="entry name" value="YozE SAM-like"/>
    <property type="match status" value="1"/>
</dbReference>
<keyword evidence="2" id="KW-1185">Reference proteome</keyword>
<dbReference type="STRING" id="209880.SAMN02910343_00647"/>
<proteinExistence type="predicted"/>
<dbReference type="InterPro" id="IPR036806">
    <property type="entry name" value="YozE_SAM-like_sf"/>
</dbReference>
<name>A0A1G5VJ48_9FIRM</name>
<reference evidence="1 2" key="1">
    <citation type="submission" date="2016-10" db="EMBL/GenBank/DDBJ databases">
        <authorList>
            <person name="de Groot N.N."/>
        </authorList>
    </citation>
    <scope>NUCLEOTIDE SEQUENCE [LARGE SCALE GENOMIC DNA]</scope>
    <source>
        <strain evidence="1 2">DSM 15230</strain>
    </source>
</reference>